<sequence>MRNRALGVGYVFVGILFLLSSVFVFFNGFGFNAPDSLTLLAQISPPVKCIFSSPHSGAEINQDTDVVGEFSVSAISRSGSNPLISKIVNISIDGTFYPFEELVDDLFSSVNFSKLSNIGWPIGKHTISTTLQTSSGYCRASTNFTATGEKDPSQYPERFVYTEPRDLFSLVKDVSKMNGFSEKEFDLTSDSRTRITIPISLLFPYYGTPDLGEYTFREKVSKMQSVVERVTEIFRRSLEPYGFNQRPIDVEITNIRLVDMGPIPPIQSFDTGFGPVMYANDSSRYHGVGVTQPFIPDASLIRSGFDLYPSVPFFVVDDILNSRGDFSIYGYYFPLKNVGIISFDALEYDSARLVDENSGVHNFVFYPPEGGYIDDEDQYLIGRSTILAHEISHGLGLQHWKDFSLYTHGLDVNNMLYPSYPLYPSPFPTLVREQACRLKAYAAWDFPQFLGLPGFFVSPPEGGSNPGDRCGDAQLERDVTKYPVRLDEKCELFFWQGFNDIPLSGGSFQNKFSEEGGTYLSCLDNHDPANGCVDVVYRDDPPPVGSTCGFAYEYPHSDSVNHCYYNANFSGDARFDNFCFSTSNCGNKQIDLKTGSTREHEVCDFSVPDSWKRFGDGYDACVSETRGHQPDVNIPGCSWAIDLDGDLPPVGPDDDIEGWRRPDSSPTPKPCKCLAAITADCKIVDGCGADDELVCTQNDTCTFKCDNNTATPEDDTYTTYDCAWSP</sequence>
<feature type="transmembrane region" description="Helical" evidence="1">
    <location>
        <begin position="7"/>
        <end position="26"/>
    </location>
</feature>
<keyword evidence="1" id="KW-1133">Transmembrane helix</keyword>
<protein>
    <submittedName>
        <fullName evidence="2">Uncharacterized protein</fullName>
    </submittedName>
</protein>
<evidence type="ECO:0000313" key="3">
    <source>
        <dbReference type="Proteomes" id="UP000231157"/>
    </source>
</evidence>
<dbReference type="Proteomes" id="UP000231157">
    <property type="component" value="Unassembled WGS sequence"/>
</dbReference>
<accession>A0A2H0USM3</accession>
<name>A0A2H0USM3_9BACT</name>
<keyword evidence="1" id="KW-0812">Transmembrane</keyword>
<evidence type="ECO:0000256" key="1">
    <source>
        <dbReference type="SAM" id="Phobius"/>
    </source>
</evidence>
<gene>
    <name evidence="2" type="ORF">COU07_00750</name>
</gene>
<dbReference type="EMBL" id="PFAZ01000001">
    <property type="protein sequence ID" value="PIR89414.1"/>
    <property type="molecule type" value="Genomic_DNA"/>
</dbReference>
<organism evidence="2 3">
    <name type="scientific">Candidatus Harrisonbacteria bacterium CG10_big_fil_rev_8_21_14_0_10_40_38</name>
    <dbReference type="NCBI Taxonomy" id="1974583"/>
    <lineage>
        <taxon>Bacteria</taxon>
        <taxon>Candidatus Harrisoniibacteriota</taxon>
    </lineage>
</organism>
<evidence type="ECO:0000313" key="2">
    <source>
        <dbReference type="EMBL" id="PIR89414.1"/>
    </source>
</evidence>
<dbReference type="AlphaFoldDB" id="A0A2H0USM3"/>
<keyword evidence="1" id="KW-0472">Membrane</keyword>
<reference evidence="3" key="1">
    <citation type="submission" date="2017-09" db="EMBL/GenBank/DDBJ databases">
        <title>Depth-based differentiation of microbial function through sediment-hosted aquifers and enrichment of novel symbionts in the deep terrestrial subsurface.</title>
        <authorList>
            <person name="Probst A.J."/>
            <person name="Ladd B."/>
            <person name="Jarett J.K."/>
            <person name="Geller-Mcgrath D.E."/>
            <person name="Sieber C.M.K."/>
            <person name="Emerson J.B."/>
            <person name="Anantharaman K."/>
            <person name="Thomas B.C."/>
            <person name="Malmstrom R."/>
            <person name="Stieglmeier M."/>
            <person name="Klingl A."/>
            <person name="Woyke T."/>
            <person name="Ryan C.M."/>
            <person name="Banfield J.F."/>
        </authorList>
    </citation>
    <scope>NUCLEOTIDE SEQUENCE [LARGE SCALE GENOMIC DNA]</scope>
</reference>
<proteinExistence type="predicted"/>
<comment type="caution">
    <text evidence="2">The sequence shown here is derived from an EMBL/GenBank/DDBJ whole genome shotgun (WGS) entry which is preliminary data.</text>
</comment>